<accession>A0A450VB04</accession>
<protein>
    <submittedName>
        <fullName evidence="3">Uncharacterized protein</fullName>
    </submittedName>
</protein>
<keyword evidence="1" id="KW-1133">Transmembrane helix</keyword>
<dbReference type="EMBL" id="CAADFJ010000090">
    <property type="protein sequence ID" value="VFK02402.1"/>
    <property type="molecule type" value="Genomic_DNA"/>
</dbReference>
<name>A0A450VB04_9GAMM</name>
<dbReference type="EMBL" id="CAADFG010000248">
    <property type="protein sequence ID" value="VFK01960.1"/>
    <property type="molecule type" value="Genomic_DNA"/>
</dbReference>
<evidence type="ECO:0000313" key="4">
    <source>
        <dbReference type="EMBL" id="VFK02402.1"/>
    </source>
</evidence>
<dbReference type="AlphaFoldDB" id="A0A450VB04"/>
<gene>
    <name evidence="3" type="ORF">BECKH772A_GA0070896_102481</name>
    <name evidence="2" type="ORF">BECKH772B_GA0070898_100921</name>
    <name evidence="4" type="ORF">BECKH772C_GA0070978_100901</name>
</gene>
<feature type="transmembrane region" description="Helical" evidence="1">
    <location>
        <begin position="138"/>
        <end position="159"/>
    </location>
</feature>
<keyword evidence="1" id="KW-0812">Transmembrane</keyword>
<evidence type="ECO:0000313" key="2">
    <source>
        <dbReference type="EMBL" id="VFJ96446.1"/>
    </source>
</evidence>
<proteinExistence type="predicted"/>
<sequence length="262" mass="30316">MNKALKYLTSWSFIGLVFSILGTISLFGELGVITFSEWLNNVIDAYQLLVYPLFKLIFSPLLTVLDLDIDSWEIDLIVIVFFFLNRFLADMVAYAFLQILKNDTPAKEQRSLILGVKYRSARRILVYFYKLGEKLSKYNIMTLAIIRNLVLLSALILLTKIFSGIEVSRPERVEVLHIVIFFAALYVFPLFNLAVILFFLAIGGAIYLINYIFYLARSAPKPKLEDFNVLNRLRIFKSQAIFCFQFTFGFLLIIGVNYKYLQ</sequence>
<reference evidence="3" key="1">
    <citation type="submission" date="2019-02" db="EMBL/GenBank/DDBJ databases">
        <authorList>
            <person name="Gruber-Vodicka R. H."/>
            <person name="Seah K. B. B."/>
        </authorList>
    </citation>
    <scope>NUCLEOTIDE SEQUENCE</scope>
    <source>
        <strain evidence="4">BECK_SA2B12</strain>
        <strain evidence="3">BECK_SA2B15</strain>
        <strain evidence="2">BECK_SA2B20</strain>
    </source>
</reference>
<dbReference type="EMBL" id="CAADFI010000092">
    <property type="protein sequence ID" value="VFJ96446.1"/>
    <property type="molecule type" value="Genomic_DNA"/>
</dbReference>
<feature type="transmembrane region" description="Helical" evidence="1">
    <location>
        <begin position="235"/>
        <end position="256"/>
    </location>
</feature>
<evidence type="ECO:0000313" key="3">
    <source>
        <dbReference type="EMBL" id="VFK01960.1"/>
    </source>
</evidence>
<keyword evidence="1" id="KW-0472">Membrane</keyword>
<feature type="transmembrane region" description="Helical" evidence="1">
    <location>
        <begin position="7"/>
        <end position="28"/>
    </location>
</feature>
<organism evidence="3">
    <name type="scientific">Candidatus Kentrum eta</name>
    <dbReference type="NCBI Taxonomy" id="2126337"/>
    <lineage>
        <taxon>Bacteria</taxon>
        <taxon>Pseudomonadati</taxon>
        <taxon>Pseudomonadota</taxon>
        <taxon>Gammaproteobacteria</taxon>
        <taxon>Candidatus Kentrum</taxon>
    </lineage>
</organism>
<evidence type="ECO:0000256" key="1">
    <source>
        <dbReference type="SAM" id="Phobius"/>
    </source>
</evidence>
<feature type="transmembrane region" description="Helical" evidence="1">
    <location>
        <begin position="76"/>
        <end position="97"/>
    </location>
</feature>
<feature type="transmembrane region" description="Helical" evidence="1">
    <location>
        <begin position="171"/>
        <end position="188"/>
    </location>
</feature>
<feature type="transmembrane region" description="Helical" evidence="1">
    <location>
        <begin position="194"/>
        <end position="214"/>
    </location>
</feature>